<dbReference type="InterPro" id="IPR000843">
    <property type="entry name" value="HTH_LacI"/>
</dbReference>
<dbReference type="Pfam" id="PF00356">
    <property type="entry name" value="LacI"/>
    <property type="match status" value="1"/>
</dbReference>
<accession>A0A5B7TMA7</accession>
<dbReference type="Gene3D" id="3.40.50.2300">
    <property type="match status" value="2"/>
</dbReference>
<evidence type="ECO:0000256" key="1">
    <source>
        <dbReference type="ARBA" id="ARBA00023015"/>
    </source>
</evidence>
<organism evidence="5 6">
    <name type="scientific">Aureibaculum algae</name>
    <dbReference type="NCBI Taxonomy" id="2584122"/>
    <lineage>
        <taxon>Bacteria</taxon>
        <taxon>Pseudomonadati</taxon>
        <taxon>Bacteroidota</taxon>
        <taxon>Flavobacteriia</taxon>
        <taxon>Flavobacteriales</taxon>
        <taxon>Flavobacteriaceae</taxon>
        <taxon>Aureibaculum</taxon>
    </lineage>
</organism>
<dbReference type="KEGG" id="fbe:FF125_02710"/>
<dbReference type="InterPro" id="IPR028082">
    <property type="entry name" value="Peripla_BP_I"/>
</dbReference>
<dbReference type="SUPFAM" id="SSF53822">
    <property type="entry name" value="Periplasmic binding protein-like I"/>
    <property type="match status" value="1"/>
</dbReference>
<protein>
    <submittedName>
        <fullName evidence="5">LacI family transcriptional regulator</fullName>
    </submittedName>
</protein>
<evidence type="ECO:0000256" key="2">
    <source>
        <dbReference type="ARBA" id="ARBA00023125"/>
    </source>
</evidence>
<dbReference type="InterPro" id="IPR001761">
    <property type="entry name" value="Peripla_BP/Lac1_sug-bd_dom"/>
</dbReference>
<dbReference type="GO" id="GO:0000976">
    <property type="term" value="F:transcription cis-regulatory region binding"/>
    <property type="evidence" value="ECO:0007669"/>
    <property type="project" value="TreeGrafter"/>
</dbReference>
<keyword evidence="6" id="KW-1185">Reference proteome</keyword>
<feature type="domain" description="HTH lacI-type" evidence="4">
    <location>
        <begin position="7"/>
        <end position="63"/>
    </location>
</feature>
<evidence type="ECO:0000256" key="3">
    <source>
        <dbReference type="ARBA" id="ARBA00023163"/>
    </source>
</evidence>
<proteinExistence type="predicted"/>
<dbReference type="AlphaFoldDB" id="A0A5B7TMA7"/>
<dbReference type="GO" id="GO:0003700">
    <property type="term" value="F:DNA-binding transcription factor activity"/>
    <property type="evidence" value="ECO:0007669"/>
    <property type="project" value="TreeGrafter"/>
</dbReference>
<dbReference type="Gene3D" id="1.10.260.40">
    <property type="entry name" value="lambda repressor-like DNA-binding domains"/>
    <property type="match status" value="1"/>
</dbReference>
<keyword evidence="1" id="KW-0805">Transcription regulation</keyword>
<dbReference type="PANTHER" id="PTHR30146:SF109">
    <property type="entry name" value="HTH-TYPE TRANSCRIPTIONAL REGULATOR GALS"/>
    <property type="match status" value="1"/>
</dbReference>
<evidence type="ECO:0000259" key="4">
    <source>
        <dbReference type="PROSITE" id="PS50932"/>
    </source>
</evidence>
<dbReference type="InterPro" id="IPR010982">
    <property type="entry name" value="Lambda_DNA-bd_dom_sf"/>
</dbReference>
<dbReference type="Pfam" id="PF00532">
    <property type="entry name" value="Peripla_BP_1"/>
    <property type="match status" value="1"/>
</dbReference>
<keyword evidence="2" id="KW-0238">DNA-binding</keyword>
<gene>
    <name evidence="5" type="ORF">FF125_02710</name>
</gene>
<dbReference type="SMART" id="SM00354">
    <property type="entry name" value="HTH_LACI"/>
    <property type="match status" value="1"/>
</dbReference>
<dbReference type="OrthoDB" id="9803256at2"/>
<keyword evidence="3" id="KW-0804">Transcription</keyword>
<dbReference type="Proteomes" id="UP000306229">
    <property type="component" value="Chromosome"/>
</dbReference>
<dbReference type="RefSeq" id="WP_138948336.1">
    <property type="nucleotide sequence ID" value="NZ_CP040749.1"/>
</dbReference>
<dbReference type="CDD" id="cd01392">
    <property type="entry name" value="HTH_LacI"/>
    <property type="match status" value="1"/>
</dbReference>
<dbReference type="PROSITE" id="PS50932">
    <property type="entry name" value="HTH_LACI_2"/>
    <property type="match status" value="1"/>
</dbReference>
<evidence type="ECO:0000313" key="6">
    <source>
        <dbReference type="Proteomes" id="UP000306229"/>
    </source>
</evidence>
<evidence type="ECO:0000313" key="5">
    <source>
        <dbReference type="EMBL" id="QCX37398.1"/>
    </source>
</evidence>
<sequence>MKKRRHSIKDIASANGVSVTTVSFVLNGKAKEMKISKTVTEKILKYVKKINYRPNQIAQSLRTGKSKILVFMVEDFYFFFAKIASIIEDLAHEKGYKVLFCTNDNDDNKSSELIELYKNIKVDGYIIIPSPGLMPKIKELINEEYPVVLFDRYFSELESNYVGVNNKIASYNATRHLISNNYKNIGFITTEIEQTQMIDRLKGYEGAISDAGLTPWIKKLPILEYNITNNILDDYIRRIIEETPELDAIYFSTNYLALSGLRVLKKNFPQYIDKLGIITFDDLDFFEIYTPSISAVSQPYLELAKCIMDLMFNTLNSELKNKPAIKIELEANLKIRESTRVR</sequence>
<name>A0A5B7TMA7_9FLAO</name>
<dbReference type="EMBL" id="CP040749">
    <property type="protein sequence ID" value="QCX37398.1"/>
    <property type="molecule type" value="Genomic_DNA"/>
</dbReference>
<dbReference type="PANTHER" id="PTHR30146">
    <property type="entry name" value="LACI-RELATED TRANSCRIPTIONAL REPRESSOR"/>
    <property type="match status" value="1"/>
</dbReference>
<dbReference type="SUPFAM" id="SSF47413">
    <property type="entry name" value="lambda repressor-like DNA-binding domains"/>
    <property type="match status" value="1"/>
</dbReference>
<reference evidence="5 6" key="1">
    <citation type="submission" date="2019-05" db="EMBL/GenBank/DDBJ databases">
        <title>Algicella ahnfeltiae gen. nov., sp. nov., a novel marine bacterium of the family Flavobacteriaceae isolated from a red alga.</title>
        <authorList>
            <person name="Nedashkovskaya O.I."/>
            <person name="Kukhlevskiy A.D."/>
            <person name="Kim S.-G."/>
            <person name="Zhukova N.V."/>
            <person name="Mikhailov V.V."/>
        </authorList>
    </citation>
    <scope>NUCLEOTIDE SEQUENCE [LARGE SCALE GENOMIC DNA]</scope>
    <source>
        <strain evidence="5 6">10Alg115</strain>
    </source>
</reference>